<dbReference type="EMBL" id="PYGD01000013">
    <property type="protein sequence ID" value="PSK89124.1"/>
    <property type="molecule type" value="Genomic_DNA"/>
</dbReference>
<gene>
    <name evidence="1" type="ORF">B0I18_113136</name>
</gene>
<organism evidence="1 2">
    <name type="scientific">Taibaiella chishuiensis</name>
    <dbReference type="NCBI Taxonomy" id="1434707"/>
    <lineage>
        <taxon>Bacteria</taxon>
        <taxon>Pseudomonadati</taxon>
        <taxon>Bacteroidota</taxon>
        <taxon>Chitinophagia</taxon>
        <taxon>Chitinophagales</taxon>
        <taxon>Chitinophagaceae</taxon>
        <taxon>Taibaiella</taxon>
    </lineage>
</organism>
<dbReference type="OrthoDB" id="9810893at2"/>
<dbReference type="InterPro" id="IPR020955">
    <property type="entry name" value="Uncharacterised_Atu4866"/>
</dbReference>
<dbReference type="Pfam" id="PF11512">
    <property type="entry name" value="Atu4866"/>
    <property type="match status" value="1"/>
</dbReference>
<keyword evidence="2" id="KW-1185">Reference proteome</keyword>
<reference evidence="1 2" key="1">
    <citation type="submission" date="2018-03" db="EMBL/GenBank/DDBJ databases">
        <title>Genomic Encyclopedia of Type Strains, Phase III (KMG-III): the genomes of soil and plant-associated and newly described type strains.</title>
        <authorList>
            <person name="Whitman W."/>
        </authorList>
    </citation>
    <scope>NUCLEOTIDE SEQUENCE [LARGE SCALE GENOMIC DNA]</scope>
    <source>
        <strain evidence="1 2">CGMCC 1.12700</strain>
    </source>
</reference>
<name>A0A2P8CVX8_9BACT</name>
<accession>A0A2P8CVX8</accession>
<proteinExistence type="predicted"/>
<dbReference type="AlphaFoldDB" id="A0A2P8CVX8"/>
<dbReference type="Proteomes" id="UP000240572">
    <property type="component" value="Unassembled WGS sequence"/>
</dbReference>
<dbReference type="Gene3D" id="2.40.128.290">
    <property type="entry name" value="Uncharacterised protein Atu4866, PF11512"/>
    <property type="match status" value="1"/>
</dbReference>
<dbReference type="RefSeq" id="WP_106525145.1">
    <property type="nucleotide sequence ID" value="NZ_PYGD01000013.1"/>
</dbReference>
<sequence>MQDQALYTGIWVSKDGSLRQELLPGGRYDESQGCPGQNRTGNYIITGNHIDYRDDSGRLAYGYFKNGALYHIRMILYREQPTAPIRLFEAATTVAEQDR</sequence>
<comment type="caution">
    <text evidence="1">The sequence shown here is derived from an EMBL/GenBank/DDBJ whole genome shotgun (WGS) entry which is preliminary data.</text>
</comment>
<evidence type="ECO:0000313" key="2">
    <source>
        <dbReference type="Proteomes" id="UP000240572"/>
    </source>
</evidence>
<evidence type="ECO:0000313" key="1">
    <source>
        <dbReference type="EMBL" id="PSK89124.1"/>
    </source>
</evidence>
<dbReference type="InterPro" id="IPR038646">
    <property type="entry name" value="Atu4866-like_sf"/>
</dbReference>
<protein>
    <submittedName>
        <fullName evidence="1">Putative ligand-binding protein with streptavidin-like fold</fullName>
    </submittedName>
</protein>